<sequence length="276" mass="31206">MDNVSDVYYLVQLIVRQIWIFLQDFIFREFTWFASTEENLDNADSKIRAMPQQHPIADLFVFLAICGLLFAFMILSVNSPKNEASDDTSNIETISMTLEEDPSSFWYQRTTRSSLISCHHACGDSIGPSHNVVPKIQNISSPIISNTRISAPSLDPPQQKIIDQSTSSPSCDFNPSSSNLCNNTNDNFNGIADEIARLFKSNLGNAFLFHEINSLSSYLNPLASRISRARLSYVKHTRKTQTGRVSQTTPRDWLIRRTRSGHVYGKYPIFRRSGNA</sequence>
<keyword evidence="1" id="KW-1133">Transmembrane helix</keyword>
<name>A0A6I9W2D5_9HYME</name>
<proteinExistence type="predicted"/>
<keyword evidence="1" id="KW-0472">Membrane</keyword>
<keyword evidence="2" id="KW-1185">Reference proteome</keyword>
<dbReference type="KEGG" id="pbar:105426368"/>
<gene>
    <name evidence="3" type="primary">LOC105426368</name>
</gene>
<feature type="transmembrane region" description="Helical" evidence="1">
    <location>
        <begin position="56"/>
        <end position="75"/>
    </location>
</feature>
<evidence type="ECO:0000256" key="1">
    <source>
        <dbReference type="SAM" id="Phobius"/>
    </source>
</evidence>
<reference evidence="3" key="1">
    <citation type="submission" date="2025-08" db="UniProtKB">
        <authorList>
            <consortium name="RefSeq"/>
        </authorList>
    </citation>
    <scope>IDENTIFICATION</scope>
</reference>
<organism evidence="2 3">
    <name type="scientific">Pogonomyrmex barbatus</name>
    <name type="common">red harvester ant</name>
    <dbReference type="NCBI Taxonomy" id="144034"/>
    <lineage>
        <taxon>Eukaryota</taxon>
        <taxon>Metazoa</taxon>
        <taxon>Ecdysozoa</taxon>
        <taxon>Arthropoda</taxon>
        <taxon>Hexapoda</taxon>
        <taxon>Insecta</taxon>
        <taxon>Pterygota</taxon>
        <taxon>Neoptera</taxon>
        <taxon>Endopterygota</taxon>
        <taxon>Hymenoptera</taxon>
        <taxon>Apocrita</taxon>
        <taxon>Aculeata</taxon>
        <taxon>Formicoidea</taxon>
        <taxon>Formicidae</taxon>
        <taxon>Myrmicinae</taxon>
        <taxon>Pogonomyrmex</taxon>
    </lineage>
</organism>
<dbReference type="RefSeq" id="XP_011635870.1">
    <property type="nucleotide sequence ID" value="XM_011637568.1"/>
</dbReference>
<dbReference type="GeneID" id="105426368"/>
<dbReference type="OrthoDB" id="7615688at2759"/>
<dbReference type="Proteomes" id="UP000504615">
    <property type="component" value="Unplaced"/>
</dbReference>
<keyword evidence="1" id="KW-0812">Transmembrane</keyword>
<evidence type="ECO:0000313" key="3">
    <source>
        <dbReference type="RefSeq" id="XP_011635870.1"/>
    </source>
</evidence>
<protein>
    <submittedName>
        <fullName evidence="3">Uncharacterized protein LOC105426368</fullName>
    </submittedName>
</protein>
<dbReference type="AlphaFoldDB" id="A0A6I9W2D5"/>
<evidence type="ECO:0000313" key="2">
    <source>
        <dbReference type="Proteomes" id="UP000504615"/>
    </source>
</evidence>
<accession>A0A6I9W2D5</accession>